<evidence type="ECO:0000313" key="1">
    <source>
        <dbReference type="EMBL" id="MDC0747360.1"/>
    </source>
</evidence>
<accession>A0ABT5EZX2</accession>
<dbReference type="RefSeq" id="WP_271925783.1">
    <property type="nucleotide sequence ID" value="NZ_JAQNDO010000001.1"/>
</dbReference>
<comment type="caution">
    <text evidence="1">The sequence shown here is derived from an EMBL/GenBank/DDBJ whole genome shotgun (WGS) entry which is preliminary data.</text>
</comment>
<keyword evidence="2" id="KW-1185">Reference proteome</keyword>
<gene>
    <name evidence="1" type="ORF">POL67_38880</name>
</gene>
<protein>
    <submittedName>
        <fullName evidence="1">Transposase</fullName>
    </submittedName>
</protein>
<dbReference type="Proteomes" id="UP001221411">
    <property type="component" value="Unassembled WGS sequence"/>
</dbReference>
<evidence type="ECO:0000313" key="2">
    <source>
        <dbReference type="Proteomes" id="UP001221411"/>
    </source>
</evidence>
<reference evidence="1 2" key="1">
    <citation type="submission" date="2022-11" db="EMBL/GenBank/DDBJ databases">
        <title>Minimal conservation of predation-associated metabolite biosynthetic gene clusters underscores biosynthetic potential of Myxococcota including descriptions for ten novel species: Archangium lansinium sp. nov., Myxococcus landrumus sp. nov., Nannocystis bai.</title>
        <authorList>
            <person name="Ahearne A."/>
            <person name="Stevens C."/>
            <person name="Dowd S."/>
        </authorList>
    </citation>
    <scope>NUCLEOTIDE SEQUENCE [LARGE SCALE GENOMIC DNA]</scope>
    <source>
        <strain evidence="1 2">RJM3</strain>
    </source>
</reference>
<sequence length="377" mass="41451">MANFLSEEKRLRVLAALVEGNSERAIERMTGVQQKTIGRFALSLGEGAVNLHNRLARGLHCPLVTVDEIWSYVAKKQARVTPEDGPDVGEAYTFVALDASSRFVIGWHVGKRDQASTDIFMQDIRARLVVMPAMTSDGFAPYISAIGASFGLGVDYAQTVKNYSKRGRRDDDHRYEPPRLDGGGFITKRAIFGAPNLDRASTAYVERNNATMRHHIGRMRRLCLAFSKRLDRHRAAVALNYAWYNLGTVVKTLRVTPAMQLGLTDHVWTLEEFQAALLTAGLCEPPERQPLAPRVPEGPARELPNGRGFLRVVGGGKASAERHHVEPPPVTPAPVVVPVEPVADPTGQLDLFAWRPKAPPIGQLPLFPGFDDPKGGE</sequence>
<organism evidence="1 2">
    <name type="scientific">Polyangium mundeleinium</name>
    <dbReference type="NCBI Taxonomy" id="2995306"/>
    <lineage>
        <taxon>Bacteria</taxon>
        <taxon>Pseudomonadati</taxon>
        <taxon>Myxococcota</taxon>
        <taxon>Polyangia</taxon>
        <taxon>Polyangiales</taxon>
        <taxon>Polyangiaceae</taxon>
        <taxon>Polyangium</taxon>
    </lineage>
</organism>
<dbReference type="EMBL" id="JAQNDO010000001">
    <property type="protein sequence ID" value="MDC0747360.1"/>
    <property type="molecule type" value="Genomic_DNA"/>
</dbReference>
<proteinExistence type="predicted"/>
<name>A0ABT5EZX2_9BACT</name>